<dbReference type="InParanoid" id="A0A2P5F8H0"/>
<dbReference type="Proteomes" id="UP000237000">
    <property type="component" value="Unassembled WGS sequence"/>
</dbReference>
<gene>
    <name evidence="2" type="ORF">TorRG33x02_101290</name>
</gene>
<name>A0A2P5F8H0_TREOI</name>
<evidence type="ECO:0000313" key="2">
    <source>
        <dbReference type="EMBL" id="PON94090.1"/>
    </source>
</evidence>
<keyword evidence="1" id="KW-1133">Transmembrane helix</keyword>
<feature type="non-terminal residue" evidence="2">
    <location>
        <position position="1"/>
    </location>
</feature>
<proteinExistence type="predicted"/>
<dbReference type="EMBL" id="JXTC01000054">
    <property type="protein sequence ID" value="PON94090.1"/>
    <property type="molecule type" value="Genomic_DNA"/>
</dbReference>
<reference evidence="3" key="1">
    <citation type="submission" date="2016-06" db="EMBL/GenBank/DDBJ databases">
        <title>Parallel loss of symbiosis genes in relatives of nitrogen-fixing non-legume Parasponia.</title>
        <authorList>
            <person name="Van Velzen R."/>
            <person name="Holmer R."/>
            <person name="Bu F."/>
            <person name="Rutten L."/>
            <person name="Van Zeijl A."/>
            <person name="Liu W."/>
            <person name="Santuari L."/>
            <person name="Cao Q."/>
            <person name="Sharma T."/>
            <person name="Shen D."/>
            <person name="Roswanjaya Y."/>
            <person name="Wardhani T."/>
            <person name="Kalhor M.S."/>
            <person name="Jansen J."/>
            <person name="Van den Hoogen J."/>
            <person name="Gungor B."/>
            <person name="Hartog M."/>
            <person name="Hontelez J."/>
            <person name="Verver J."/>
            <person name="Yang W.-C."/>
            <person name="Schijlen E."/>
            <person name="Repin R."/>
            <person name="Schilthuizen M."/>
            <person name="Schranz E."/>
            <person name="Heidstra R."/>
            <person name="Miyata K."/>
            <person name="Fedorova E."/>
            <person name="Kohlen W."/>
            <person name="Bisseling T."/>
            <person name="Smit S."/>
            <person name="Geurts R."/>
        </authorList>
    </citation>
    <scope>NUCLEOTIDE SEQUENCE [LARGE SCALE GENOMIC DNA]</scope>
    <source>
        <strain evidence="3">cv. RG33-2</strain>
    </source>
</reference>
<keyword evidence="3" id="KW-1185">Reference proteome</keyword>
<organism evidence="2 3">
    <name type="scientific">Trema orientale</name>
    <name type="common">Charcoal tree</name>
    <name type="synonym">Celtis orientalis</name>
    <dbReference type="NCBI Taxonomy" id="63057"/>
    <lineage>
        <taxon>Eukaryota</taxon>
        <taxon>Viridiplantae</taxon>
        <taxon>Streptophyta</taxon>
        <taxon>Embryophyta</taxon>
        <taxon>Tracheophyta</taxon>
        <taxon>Spermatophyta</taxon>
        <taxon>Magnoliopsida</taxon>
        <taxon>eudicotyledons</taxon>
        <taxon>Gunneridae</taxon>
        <taxon>Pentapetalae</taxon>
        <taxon>rosids</taxon>
        <taxon>fabids</taxon>
        <taxon>Rosales</taxon>
        <taxon>Cannabaceae</taxon>
        <taxon>Trema</taxon>
    </lineage>
</organism>
<sequence>ILVKLLWLNPTLVPLLLILLTASIHFQWMRPFRRCEMVFVRRNGWTIGLSSYLLSQVLSVPRRSVSISGRFGKDKTLALSFSNVSHWAKKCPEREKLGALFADGSK</sequence>
<evidence type="ECO:0000256" key="1">
    <source>
        <dbReference type="SAM" id="Phobius"/>
    </source>
</evidence>
<comment type="caution">
    <text evidence="2">The sequence shown here is derived from an EMBL/GenBank/DDBJ whole genome shotgun (WGS) entry which is preliminary data.</text>
</comment>
<dbReference type="AlphaFoldDB" id="A0A2P5F8H0"/>
<feature type="transmembrane region" description="Helical" evidence="1">
    <location>
        <begin position="6"/>
        <end position="26"/>
    </location>
</feature>
<keyword evidence="1" id="KW-0472">Membrane</keyword>
<keyword evidence="1" id="KW-0812">Transmembrane</keyword>
<protein>
    <submittedName>
        <fullName evidence="2">Uncharacterized protein</fullName>
    </submittedName>
</protein>
<evidence type="ECO:0000313" key="3">
    <source>
        <dbReference type="Proteomes" id="UP000237000"/>
    </source>
</evidence>
<accession>A0A2P5F8H0</accession>